<protein>
    <submittedName>
        <fullName evidence="1">Uncharacterized protein</fullName>
    </submittedName>
</protein>
<organism evidence="1 2">
    <name type="scientific">Prunus dulcis</name>
    <name type="common">Almond</name>
    <name type="synonym">Amygdalus dulcis</name>
    <dbReference type="NCBI Taxonomy" id="3755"/>
    <lineage>
        <taxon>Eukaryota</taxon>
        <taxon>Viridiplantae</taxon>
        <taxon>Streptophyta</taxon>
        <taxon>Embryophyta</taxon>
        <taxon>Tracheophyta</taxon>
        <taxon>Spermatophyta</taxon>
        <taxon>Magnoliopsida</taxon>
        <taxon>eudicotyledons</taxon>
        <taxon>Gunneridae</taxon>
        <taxon>Pentapetalae</taxon>
        <taxon>rosids</taxon>
        <taxon>fabids</taxon>
        <taxon>Rosales</taxon>
        <taxon>Rosaceae</taxon>
        <taxon>Amygdaloideae</taxon>
        <taxon>Amygdaleae</taxon>
        <taxon>Prunus</taxon>
    </lineage>
</organism>
<dbReference type="Proteomes" id="UP001054821">
    <property type="component" value="Chromosome 3"/>
</dbReference>
<sequence length="103" mass="10778">MRGKSVFLSCRGKSRRPTAREELLNLLYASSSGFEGVVGFGHVDQSRGVAGCSGGVHSGSKGAVAVMAAAEEDSLKGWGCGWVLGSVGWEMGGWLQVRLGSRF</sequence>
<reference evidence="1 2" key="1">
    <citation type="journal article" date="2022" name="G3 (Bethesda)">
        <title>Whole-genome sequence and methylome profiling of the almond [Prunus dulcis (Mill.) D.A. Webb] cultivar 'Nonpareil'.</title>
        <authorList>
            <person name="D'Amico-Willman K.M."/>
            <person name="Ouma W.Z."/>
            <person name="Meulia T."/>
            <person name="Sideli G.M."/>
            <person name="Gradziel T.M."/>
            <person name="Fresnedo-Ramirez J."/>
        </authorList>
    </citation>
    <scope>NUCLEOTIDE SEQUENCE [LARGE SCALE GENOMIC DNA]</scope>
    <source>
        <strain evidence="1">Clone GOH B32 T37-40</strain>
    </source>
</reference>
<name>A0AAD4ZAB1_PRUDU</name>
<dbReference type="EMBL" id="JAJFAZ020000003">
    <property type="protein sequence ID" value="KAI5338334.1"/>
    <property type="molecule type" value="Genomic_DNA"/>
</dbReference>
<proteinExistence type="predicted"/>
<accession>A0AAD4ZAB1</accession>
<dbReference type="AlphaFoldDB" id="A0AAD4ZAB1"/>
<comment type="caution">
    <text evidence="1">The sequence shown here is derived from an EMBL/GenBank/DDBJ whole genome shotgun (WGS) entry which is preliminary data.</text>
</comment>
<evidence type="ECO:0000313" key="1">
    <source>
        <dbReference type="EMBL" id="KAI5338334.1"/>
    </source>
</evidence>
<gene>
    <name evidence="1" type="ORF">L3X38_017605</name>
</gene>
<evidence type="ECO:0000313" key="2">
    <source>
        <dbReference type="Proteomes" id="UP001054821"/>
    </source>
</evidence>
<keyword evidence="2" id="KW-1185">Reference proteome</keyword>